<keyword evidence="3" id="KW-1185">Reference proteome</keyword>
<sequence>MFSTIIGSFAALGTKSFIPLGLASSKLVSTPTTNVVLPPSATSLFIQTPSLPSLFALSFAFLTAICIPVLALRRCCNTVSVFCLLWVAIVATVFGSGIWACISPLSVLGNAFLVAEYAATRAWPAGLSGFVFFYAHILLHGLGYVRMIGFAVLSHACWLTAAPLLIRGSRIFQKIQPSLILFILAALVLPALFDASSYRRLMWLMCYVDSTQPIRNISTSFGRLGVFQPFPSTWTTSDIAMITGPASLHALVLAIASASYVVTHIPVFALRILYNWDALILNIIISLLYRGFIWLLCSVTLVLVSVVYSMDHSLMAFGQRLLRFVLSQFALVNPPPELLHATRGFQIWQTAQSLELAAAKHELWVAIVDRAGIAWDIWHALCFAQRLVIVAPVIVFYAKYHVIPLVRRSRAVITSGPRQRRLLRIQIRQVTKPFHEHD</sequence>
<evidence type="ECO:0000256" key="1">
    <source>
        <dbReference type="SAM" id="Phobius"/>
    </source>
</evidence>
<dbReference type="GeneID" id="59345909"/>
<feature type="transmembrane region" description="Helical" evidence="1">
    <location>
        <begin position="280"/>
        <end position="308"/>
    </location>
</feature>
<protein>
    <submittedName>
        <fullName evidence="2">Uncharacterized protein</fullName>
    </submittedName>
</protein>
<proteinExistence type="predicted"/>
<keyword evidence="1" id="KW-0812">Transmembrane</keyword>
<feature type="transmembrane region" description="Helical" evidence="1">
    <location>
        <begin position="250"/>
        <end position="274"/>
    </location>
</feature>
<dbReference type="Proteomes" id="UP000636479">
    <property type="component" value="Unassembled WGS sequence"/>
</dbReference>
<evidence type="ECO:0000313" key="2">
    <source>
        <dbReference type="EMBL" id="KAF7301037.1"/>
    </source>
</evidence>
<accession>A0A8H6W112</accession>
<evidence type="ECO:0000313" key="3">
    <source>
        <dbReference type="Proteomes" id="UP000636479"/>
    </source>
</evidence>
<dbReference type="AlphaFoldDB" id="A0A8H6W112"/>
<keyword evidence="1" id="KW-0472">Membrane</keyword>
<feature type="transmembrane region" description="Helical" evidence="1">
    <location>
        <begin position="54"/>
        <end position="72"/>
    </location>
</feature>
<organism evidence="2 3">
    <name type="scientific">Mycena indigotica</name>
    <dbReference type="NCBI Taxonomy" id="2126181"/>
    <lineage>
        <taxon>Eukaryota</taxon>
        <taxon>Fungi</taxon>
        <taxon>Dikarya</taxon>
        <taxon>Basidiomycota</taxon>
        <taxon>Agaricomycotina</taxon>
        <taxon>Agaricomycetes</taxon>
        <taxon>Agaricomycetidae</taxon>
        <taxon>Agaricales</taxon>
        <taxon>Marasmiineae</taxon>
        <taxon>Mycenaceae</taxon>
        <taxon>Mycena</taxon>
    </lineage>
</organism>
<feature type="transmembrane region" description="Helical" evidence="1">
    <location>
        <begin position="178"/>
        <end position="195"/>
    </location>
</feature>
<name>A0A8H6W112_9AGAR</name>
<feature type="transmembrane region" description="Helical" evidence="1">
    <location>
        <begin position="122"/>
        <end position="140"/>
    </location>
</feature>
<dbReference type="OrthoDB" id="3061564at2759"/>
<keyword evidence="1" id="KW-1133">Transmembrane helix</keyword>
<feature type="transmembrane region" description="Helical" evidence="1">
    <location>
        <begin position="79"/>
        <end position="102"/>
    </location>
</feature>
<reference evidence="2" key="1">
    <citation type="submission" date="2020-05" db="EMBL/GenBank/DDBJ databases">
        <title>Mycena genomes resolve the evolution of fungal bioluminescence.</title>
        <authorList>
            <person name="Tsai I.J."/>
        </authorList>
    </citation>
    <scope>NUCLEOTIDE SEQUENCE</scope>
    <source>
        <strain evidence="2">171206Taipei</strain>
    </source>
</reference>
<comment type="caution">
    <text evidence="2">The sequence shown here is derived from an EMBL/GenBank/DDBJ whole genome shotgun (WGS) entry which is preliminary data.</text>
</comment>
<gene>
    <name evidence="2" type="ORF">MIND_00667500</name>
</gene>
<dbReference type="RefSeq" id="XP_037219037.1">
    <property type="nucleotide sequence ID" value="XM_037363393.1"/>
</dbReference>
<dbReference type="EMBL" id="JACAZF010000006">
    <property type="protein sequence ID" value="KAF7301037.1"/>
    <property type="molecule type" value="Genomic_DNA"/>
</dbReference>